<sequence length="252" mass="27312">MLAPVGTGLIFLAIVTAWLAYLVPLFLRRQQADVDDDPRDNFSSSVRIVTTGAAPLLDHDGEAIDDVEVSTPMTRRSAIREIRQSERRAAARRRRVLLVLLAGLTVCLALAGLSVLPWWSLAVPGGLVLVFLVVARFTVAAMVRKHDRVVERIRRGSDEETVMIKLGSLRAEAEPTGAVATRPVAGLWEPIPVTTPTYVSKPLAPRTVRTIDLSAPDVTSSGRRAEPVLAETAPLAVTPPRELPDQPRAVGE</sequence>
<protein>
    <submittedName>
        <fullName evidence="3">Uncharacterized protein</fullName>
    </submittedName>
</protein>
<reference evidence="3 4" key="1">
    <citation type="submission" date="2016-10" db="EMBL/GenBank/DDBJ databases">
        <authorList>
            <person name="de Groot N.N."/>
        </authorList>
    </citation>
    <scope>NUCLEOTIDE SEQUENCE [LARGE SCALE GENOMIC DNA]</scope>
    <source>
        <strain evidence="3 4">MON 2.2</strain>
    </source>
</reference>
<organism evidence="3 4">
    <name type="scientific">Auraticoccus monumenti</name>
    <dbReference type="NCBI Taxonomy" id="675864"/>
    <lineage>
        <taxon>Bacteria</taxon>
        <taxon>Bacillati</taxon>
        <taxon>Actinomycetota</taxon>
        <taxon>Actinomycetes</taxon>
        <taxon>Propionibacteriales</taxon>
        <taxon>Propionibacteriaceae</taxon>
        <taxon>Auraticoccus</taxon>
    </lineage>
</organism>
<keyword evidence="2" id="KW-0812">Transmembrane</keyword>
<proteinExistence type="predicted"/>
<dbReference type="EMBL" id="LT629688">
    <property type="protein sequence ID" value="SDD90605.1"/>
    <property type="molecule type" value="Genomic_DNA"/>
</dbReference>
<evidence type="ECO:0000313" key="3">
    <source>
        <dbReference type="EMBL" id="SDD90605.1"/>
    </source>
</evidence>
<evidence type="ECO:0000256" key="2">
    <source>
        <dbReference type="SAM" id="Phobius"/>
    </source>
</evidence>
<feature type="region of interest" description="Disordered" evidence="1">
    <location>
        <begin position="214"/>
        <end position="252"/>
    </location>
</feature>
<evidence type="ECO:0000313" key="4">
    <source>
        <dbReference type="Proteomes" id="UP000198546"/>
    </source>
</evidence>
<accession>A0A1G6YLT4</accession>
<dbReference type="Proteomes" id="UP000198546">
    <property type="component" value="Chromosome i"/>
</dbReference>
<evidence type="ECO:0000256" key="1">
    <source>
        <dbReference type="SAM" id="MobiDB-lite"/>
    </source>
</evidence>
<keyword evidence="2" id="KW-1133">Transmembrane helix</keyword>
<keyword evidence="4" id="KW-1185">Reference proteome</keyword>
<name>A0A1G6YLT4_9ACTN</name>
<keyword evidence="2" id="KW-0472">Membrane</keyword>
<gene>
    <name evidence="3" type="ORF">SAMN04489747_2028</name>
</gene>
<dbReference type="STRING" id="675864.SAMN04489747_2028"/>
<feature type="transmembrane region" description="Helical" evidence="2">
    <location>
        <begin position="125"/>
        <end position="143"/>
    </location>
</feature>
<feature type="transmembrane region" description="Helical" evidence="2">
    <location>
        <begin position="6"/>
        <end position="27"/>
    </location>
</feature>
<feature type="transmembrane region" description="Helical" evidence="2">
    <location>
        <begin position="96"/>
        <end position="119"/>
    </location>
</feature>
<dbReference type="AlphaFoldDB" id="A0A1G6YLT4"/>